<name>A0AAQ3NS38_VIGMU</name>
<organism evidence="3 4">
    <name type="scientific">Vigna mungo</name>
    <name type="common">Black gram</name>
    <name type="synonym">Phaseolus mungo</name>
    <dbReference type="NCBI Taxonomy" id="3915"/>
    <lineage>
        <taxon>Eukaryota</taxon>
        <taxon>Viridiplantae</taxon>
        <taxon>Streptophyta</taxon>
        <taxon>Embryophyta</taxon>
        <taxon>Tracheophyta</taxon>
        <taxon>Spermatophyta</taxon>
        <taxon>Magnoliopsida</taxon>
        <taxon>eudicotyledons</taxon>
        <taxon>Gunneridae</taxon>
        <taxon>Pentapetalae</taxon>
        <taxon>rosids</taxon>
        <taxon>fabids</taxon>
        <taxon>Fabales</taxon>
        <taxon>Fabaceae</taxon>
        <taxon>Papilionoideae</taxon>
        <taxon>50 kb inversion clade</taxon>
        <taxon>NPAAA clade</taxon>
        <taxon>indigoferoid/millettioid clade</taxon>
        <taxon>Phaseoleae</taxon>
        <taxon>Vigna</taxon>
    </lineage>
</organism>
<dbReference type="EMBL" id="CP144697">
    <property type="protein sequence ID" value="WVZ15371.1"/>
    <property type="molecule type" value="Genomic_DNA"/>
</dbReference>
<sequence>MEDDHFPQIKGVVIISLPPPDNPSLGKTITAITFSDPSSPQPSFLLQPGQNQTNLNDHNNTDPSLHSNPSNTQLSFSLRRLFHATPVKLFSFFGFLLFALFLYGSVSSTTTLELSGPKNDGDDDGKPGSYLFPLYPKFGVLGQKNMKLQLGKLVRKEKILTQTKDRVGSEVVAVDSSSVFPVSGNVFPDGYDQNRCFS</sequence>
<evidence type="ECO:0000256" key="1">
    <source>
        <dbReference type="SAM" id="MobiDB-lite"/>
    </source>
</evidence>
<feature type="region of interest" description="Disordered" evidence="1">
    <location>
        <begin position="37"/>
        <end position="68"/>
    </location>
</feature>
<dbReference type="AlphaFoldDB" id="A0AAQ3NS38"/>
<accession>A0AAQ3NS38</accession>
<keyword evidence="4" id="KW-1185">Reference proteome</keyword>
<evidence type="ECO:0000313" key="3">
    <source>
        <dbReference type="EMBL" id="WVZ15371.1"/>
    </source>
</evidence>
<protein>
    <submittedName>
        <fullName evidence="3">Uncharacterized protein</fullName>
    </submittedName>
</protein>
<dbReference type="Proteomes" id="UP001374535">
    <property type="component" value="Chromosome 4"/>
</dbReference>
<feature type="compositionally biased region" description="Low complexity" evidence="1">
    <location>
        <begin position="37"/>
        <end position="48"/>
    </location>
</feature>
<evidence type="ECO:0000313" key="4">
    <source>
        <dbReference type="Proteomes" id="UP001374535"/>
    </source>
</evidence>
<evidence type="ECO:0000256" key="2">
    <source>
        <dbReference type="SAM" id="Phobius"/>
    </source>
</evidence>
<proteinExistence type="predicted"/>
<feature type="transmembrane region" description="Helical" evidence="2">
    <location>
        <begin position="89"/>
        <end position="106"/>
    </location>
</feature>
<keyword evidence="2" id="KW-0812">Transmembrane</keyword>
<keyword evidence="2" id="KW-1133">Transmembrane helix</keyword>
<keyword evidence="2" id="KW-0472">Membrane</keyword>
<feature type="compositionally biased region" description="Polar residues" evidence="1">
    <location>
        <begin position="49"/>
        <end position="68"/>
    </location>
</feature>
<gene>
    <name evidence="3" type="ORF">V8G54_012937</name>
</gene>
<reference evidence="3 4" key="1">
    <citation type="journal article" date="2023" name="Life. Sci Alliance">
        <title>Evolutionary insights into 3D genome organization and epigenetic landscape of Vigna mungo.</title>
        <authorList>
            <person name="Junaid A."/>
            <person name="Singh B."/>
            <person name="Bhatia S."/>
        </authorList>
    </citation>
    <scope>NUCLEOTIDE SEQUENCE [LARGE SCALE GENOMIC DNA]</scope>
    <source>
        <strain evidence="3">Urdbean</strain>
    </source>
</reference>